<feature type="transmembrane region" description="Helical" evidence="1">
    <location>
        <begin position="111"/>
        <end position="128"/>
    </location>
</feature>
<keyword evidence="3" id="KW-1185">Reference proteome</keyword>
<dbReference type="EMBL" id="JAAFYZ010000104">
    <property type="protein sequence ID" value="MBS2550478.1"/>
    <property type="molecule type" value="Genomic_DNA"/>
</dbReference>
<dbReference type="Proteomes" id="UP000730482">
    <property type="component" value="Unassembled WGS sequence"/>
</dbReference>
<organism evidence="2 3">
    <name type="scientific">Catenulispora pinistramenti</name>
    <dbReference type="NCBI Taxonomy" id="2705254"/>
    <lineage>
        <taxon>Bacteria</taxon>
        <taxon>Bacillati</taxon>
        <taxon>Actinomycetota</taxon>
        <taxon>Actinomycetes</taxon>
        <taxon>Catenulisporales</taxon>
        <taxon>Catenulisporaceae</taxon>
        <taxon>Catenulispora</taxon>
    </lineage>
</organism>
<comment type="caution">
    <text evidence="2">The sequence shown here is derived from an EMBL/GenBank/DDBJ whole genome shotgun (WGS) entry which is preliminary data.</text>
</comment>
<accession>A0ABS5KWQ0</accession>
<evidence type="ECO:0008006" key="4">
    <source>
        <dbReference type="Google" id="ProtNLM"/>
    </source>
</evidence>
<evidence type="ECO:0000256" key="1">
    <source>
        <dbReference type="SAM" id="Phobius"/>
    </source>
</evidence>
<sequence>MADSEPPLPVVRLGLAHETSRASTTKSGFTKTTTTTTIRYQVHPLGGARRPTAGTESYAVYCGTCRKSVQVMVDADPVVMAKRRQQRGWGWVVVLAGVAVMALGIPKPAFFLGGVLVLVLGAVVVTGARSQQGVRVSKDQPIAARRGHTIRERRGV</sequence>
<evidence type="ECO:0000313" key="3">
    <source>
        <dbReference type="Proteomes" id="UP000730482"/>
    </source>
</evidence>
<proteinExistence type="predicted"/>
<reference evidence="2 3" key="1">
    <citation type="submission" date="2020-02" db="EMBL/GenBank/DDBJ databases">
        <title>Acidophilic actinobacteria isolated from forest soil.</title>
        <authorList>
            <person name="Golinska P."/>
        </authorList>
    </citation>
    <scope>NUCLEOTIDE SEQUENCE [LARGE SCALE GENOMIC DNA]</scope>
    <source>
        <strain evidence="2 3">NL8</strain>
    </source>
</reference>
<keyword evidence="1" id="KW-0472">Membrane</keyword>
<protein>
    <recommendedName>
        <fullName evidence="4">Integral membrane protein</fullName>
    </recommendedName>
</protein>
<evidence type="ECO:0000313" key="2">
    <source>
        <dbReference type="EMBL" id="MBS2550478.1"/>
    </source>
</evidence>
<dbReference type="RefSeq" id="WP_212013357.1">
    <property type="nucleotide sequence ID" value="NZ_JAAFYZ010000104.1"/>
</dbReference>
<feature type="transmembrane region" description="Helical" evidence="1">
    <location>
        <begin position="88"/>
        <end position="105"/>
    </location>
</feature>
<keyword evidence="1" id="KW-1133">Transmembrane helix</keyword>
<gene>
    <name evidence="2" type="ORF">KGQ19_26765</name>
</gene>
<name>A0ABS5KWQ0_9ACTN</name>
<keyword evidence="1" id="KW-0812">Transmembrane</keyword>